<organism evidence="7 8">
    <name type="scientific">Candidatus Merdibacter merdavium</name>
    <dbReference type="NCBI Taxonomy" id="2838692"/>
    <lineage>
        <taxon>Bacteria</taxon>
        <taxon>Bacillati</taxon>
        <taxon>Bacillota</taxon>
        <taxon>Erysipelotrichia</taxon>
        <taxon>Erysipelotrichales</taxon>
        <taxon>Erysipelotrichaceae</taxon>
        <taxon>Merdibacter</taxon>
    </lineage>
</organism>
<reference evidence="7" key="1">
    <citation type="journal article" date="2021" name="PeerJ">
        <title>Extensive microbial diversity within the chicken gut microbiome revealed by metagenomics and culture.</title>
        <authorList>
            <person name="Gilroy R."/>
            <person name="Ravi A."/>
            <person name="Getino M."/>
            <person name="Pursley I."/>
            <person name="Horton D.L."/>
            <person name="Alikhan N.F."/>
            <person name="Baker D."/>
            <person name="Gharbi K."/>
            <person name="Hall N."/>
            <person name="Watson M."/>
            <person name="Adriaenssens E.M."/>
            <person name="Foster-Nyarko E."/>
            <person name="Jarju S."/>
            <person name="Secka A."/>
            <person name="Antonio M."/>
            <person name="Oren A."/>
            <person name="Chaudhuri R.R."/>
            <person name="La Ragione R."/>
            <person name="Hildebrand F."/>
            <person name="Pallen M.J."/>
        </authorList>
    </citation>
    <scope>NUCLEOTIDE SEQUENCE</scope>
    <source>
        <strain evidence="7">CHK187-11901</strain>
    </source>
</reference>
<keyword evidence="2 5" id="KW-0812">Transmembrane</keyword>
<evidence type="ECO:0000256" key="3">
    <source>
        <dbReference type="ARBA" id="ARBA00022989"/>
    </source>
</evidence>
<feature type="domain" description="ABC-2 type transporter transmembrane" evidence="6">
    <location>
        <begin position="15"/>
        <end position="205"/>
    </location>
</feature>
<comment type="subcellular location">
    <subcellularLocation>
        <location evidence="1">Membrane</location>
        <topology evidence="1">Multi-pass membrane protein</topology>
    </subcellularLocation>
</comment>
<feature type="transmembrane region" description="Helical" evidence="5">
    <location>
        <begin position="208"/>
        <end position="232"/>
    </location>
</feature>
<reference evidence="7" key="2">
    <citation type="submission" date="2021-04" db="EMBL/GenBank/DDBJ databases">
        <authorList>
            <person name="Gilroy R."/>
        </authorList>
    </citation>
    <scope>NUCLEOTIDE SEQUENCE</scope>
    <source>
        <strain evidence="7">CHK187-11901</strain>
    </source>
</reference>
<keyword evidence="3 5" id="KW-1133">Transmembrane helix</keyword>
<proteinExistence type="predicted"/>
<dbReference type="GO" id="GO:0016020">
    <property type="term" value="C:membrane"/>
    <property type="evidence" value="ECO:0007669"/>
    <property type="project" value="UniProtKB-SubCell"/>
</dbReference>
<dbReference type="InterPro" id="IPR013525">
    <property type="entry name" value="ABC2_TM"/>
</dbReference>
<dbReference type="Pfam" id="PF01061">
    <property type="entry name" value="ABC2_membrane"/>
    <property type="match status" value="1"/>
</dbReference>
<evidence type="ECO:0000256" key="5">
    <source>
        <dbReference type="SAM" id="Phobius"/>
    </source>
</evidence>
<dbReference type="GO" id="GO:0140359">
    <property type="term" value="F:ABC-type transporter activity"/>
    <property type="evidence" value="ECO:0007669"/>
    <property type="project" value="InterPro"/>
</dbReference>
<feature type="transmembrane region" description="Helical" evidence="5">
    <location>
        <begin position="131"/>
        <end position="154"/>
    </location>
</feature>
<evidence type="ECO:0000256" key="2">
    <source>
        <dbReference type="ARBA" id="ARBA00022692"/>
    </source>
</evidence>
<keyword evidence="4 5" id="KW-0472">Membrane</keyword>
<protein>
    <submittedName>
        <fullName evidence="7">ABC transporter permease</fullName>
    </submittedName>
</protein>
<feature type="transmembrane region" description="Helical" evidence="5">
    <location>
        <begin position="94"/>
        <end position="119"/>
    </location>
</feature>
<feature type="transmembrane region" description="Helical" evidence="5">
    <location>
        <begin position="21"/>
        <end position="44"/>
    </location>
</feature>
<evidence type="ECO:0000259" key="6">
    <source>
        <dbReference type="Pfam" id="PF01061"/>
    </source>
</evidence>
<sequence>MKTFGYGVMLQLRLGIRSRTMLVTCYVVPLIFFLVMGGIFTSLMPQARDTLTASMCVMGISMGALIGCPPLIAQIYGTPVWKMYLANGMPRGHALLSILAAAFIHLLLMSLIIMVAAPLCFGARWPANVPLFLLYLALFIAVSLSVAGILGLLLGDQARLTMCTQLVFLPSILLSGIMFSAALLPDILEMAGKLFPATWGFVLLQEQTLFPCSFWVLACMLALTVPLNVFLLRRHSG</sequence>
<evidence type="ECO:0000256" key="1">
    <source>
        <dbReference type="ARBA" id="ARBA00004141"/>
    </source>
</evidence>
<feature type="transmembrane region" description="Helical" evidence="5">
    <location>
        <begin position="50"/>
        <end position="73"/>
    </location>
</feature>
<name>A0A9D2NQI0_9FIRM</name>
<dbReference type="AlphaFoldDB" id="A0A9D2NQI0"/>
<evidence type="ECO:0000256" key="4">
    <source>
        <dbReference type="ARBA" id="ARBA00023136"/>
    </source>
</evidence>
<comment type="caution">
    <text evidence="7">The sequence shown here is derived from an EMBL/GenBank/DDBJ whole genome shotgun (WGS) entry which is preliminary data.</text>
</comment>
<evidence type="ECO:0000313" key="8">
    <source>
        <dbReference type="Proteomes" id="UP000823896"/>
    </source>
</evidence>
<gene>
    <name evidence="7" type="ORF">H9702_03310</name>
</gene>
<dbReference type="Proteomes" id="UP000823896">
    <property type="component" value="Unassembled WGS sequence"/>
</dbReference>
<accession>A0A9D2NQI0</accession>
<evidence type="ECO:0000313" key="7">
    <source>
        <dbReference type="EMBL" id="HJC36142.1"/>
    </source>
</evidence>
<dbReference type="EMBL" id="DWWM01000021">
    <property type="protein sequence ID" value="HJC36142.1"/>
    <property type="molecule type" value="Genomic_DNA"/>
</dbReference>
<feature type="transmembrane region" description="Helical" evidence="5">
    <location>
        <begin position="166"/>
        <end position="188"/>
    </location>
</feature>